<proteinExistence type="predicted"/>
<evidence type="ECO:0000313" key="3">
    <source>
        <dbReference type="Proteomes" id="UP000321026"/>
    </source>
</evidence>
<organism evidence="2 3">
    <name type="scientific">Candidatus Dojkabacteria bacterium</name>
    <dbReference type="NCBI Taxonomy" id="2099670"/>
    <lineage>
        <taxon>Bacteria</taxon>
        <taxon>Candidatus Dojkabacteria</taxon>
    </lineage>
</organism>
<protein>
    <submittedName>
        <fullName evidence="2">Uncharacterized protein</fullName>
    </submittedName>
</protein>
<reference evidence="2 3" key="1">
    <citation type="submission" date="2018-09" db="EMBL/GenBank/DDBJ databases">
        <title>Metagenome Assembled Genomes from an Advanced Water Purification Facility.</title>
        <authorList>
            <person name="Stamps B.W."/>
            <person name="Spear J.R."/>
        </authorList>
    </citation>
    <scope>NUCLEOTIDE SEQUENCE [LARGE SCALE GENOMIC DNA]</scope>
    <source>
        <strain evidence="2">Bin_63_2</strain>
    </source>
</reference>
<evidence type="ECO:0000256" key="1">
    <source>
        <dbReference type="SAM" id="MobiDB-lite"/>
    </source>
</evidence>
<accession>A0A5C7JB39</accession>
<evidence type="ECO:0000313" key="2">
    <source>
        <dbReference type="EMBL" id="TXG78458.1"/>
    </source>
</evidence>
<dbReference type="EMBL" id="SSDS01000015">
    <property type="protein sequence ID" value="TXG78458.1"/>
    <property type="molecule type" value="Genomic_DNA"/>
</dbReference>
<name>A0A5C7JB39_9BACT</name>
<comment type="caution">
    <text evidence="2">The sequence shown here is derived from an EMBL/GenBank/DDBJ whole genome shotgun (WGS) entry which is preliminary data.</text>
</comment>
<sequence length="415" mass="45822">MANRLISQAWRIENVLTNVTSAKLSDPTGTYGVKRNDTDAVVVADGTNMTNSATGVYEYSFEDVTNVSYTAYVEIVYLGVTYHMEVDIPARADATGAAVSYYSLLERVGHYLFGIRSGFSSDQTTDISDCINDGLRRVYSAHDWSFLHPVADVVTTAPYATGTVTIAAGVVTLTGGTFPSWAASGVLQVNNQYYSVASRGSNTQITLDTTSLTIATASSYQLARPEIPLDASFDSVSNDSDLTYYPSPECWYPPVRWRHDSTIRQLEGSNPEFDRPVFYSVRTSTFDPTVGSRKVLALYPAPDQVYTLRVPMILRPVLLDGTNLYPIGGEILSQVILEACLAAAEHNFEEREHVHEKRFQELIGLAIRDDQERSSPTSLGPDSPRGERGGFGVVDYEYRLREQRMGRLTFDGDTL</sequence>
<feature type="region of interest" description="Disordered" evidence="1">
    <location>
        <begin position="370"/>
        <end position="391"/>
    </location>
</feature>
<gene>
    <name evidence="2" type="ORF">E6Q11_00945</name>
</gene>
<dbReference type="Proteomes" id="UP000321026">
    <property type="component" value="Unassembled WGS sequence"/>
</dbReference>
<dbReference type="AlphaFoldDB" id="A0A5C7JB39"/>